<organism evidence="2 3">
    <name type="scientific">Mycoplasmopsis caviae</name>
    <dbReference type="NCBI Taxonomy" id="55603"/>
    <lineage>
        <taxon>Bacteria</taxon>
        <taxon>Bacillati</taxon>
        <taxon>Mycoplasmatota</taxon>
        <taxon>Mycoplasmoidales</taxon>
        <taxon>Metamycoplasmataceae</taxon>
        <taxon>Mycoplasmopsis</taxon>
    </lineage>
</organism>
<reference evidence="1" key="2">
    <citation type="submission" date="2022-07" db="EMBL/GenBank/DDBJ databases">
        <title>Complete genome of Mycoplasma caviae type strain G122.</title>
        <authorList>
            <person name="Spergser J."/>
        </authorList>
    </citation>
    <scope>NUCLEOTIDE SEQUENCE</scope>
    <source>
        <strain evidence="1">G122</strain>
    </source>
</reference>
<name>A0A3P8MFC1_9BACT</name>
<evidence type="ECO:0000313" key="2">
    <source>
        <dbReference type="EMBL" id="VDR42303.1"/>
    </source>
</evidence>
<dbReference type="Proteomes" id="UP001058569">
    <property type="component" value="Chromosome"/>
</dbReference>
<dbReference type="EMBL" id="UZVY01000001">
    <property type="protein sequence ID" value="VDR42303.1"/>
    <property type="molecule type" value="Genomic_DNA"/>
</dbReference>
<accession>A0A3P8MFC1</accession>
<reference evidence="2 3" key="1">
    <citation type="submission" date="2018-12" db="EMBL/GenBank/DDBJ databases">
        <authorList>
            <consortium name="Pathogen Informatics"/>
        </authorList>
    </citation>
    <scope>NUCLEOTIDE SEQUENCE [LARGE SCALE GENOMIC DNA]</scope>
    <source>
        <strain evidence="2 3">NCTC10126</strain>
    </source>
</reference>
<evidence type="ECO:0000313" key="4">
    <source>
        <dbReference type="Proteomes" id="UP001058569"/>
    </source>
</evidence>
<sequence>MTNNDFLEMINASFIDYLESKSGSRSTKKLKKLHSFFADAIKQRIGSEYIIMSQDNFGGKEYNAEGRYTKKFCDIAILKNERVISSIEIKFVVENYKQNSVNYFNSMLGETANLRSNKMLCFQVIIIINNLPYFSEGYSSKNVQRLEKITSQNLEKYVKLGEDNIDAFYHTPNKTLLIILNNEFINEVLVGKSKDEYCYRLLTLCNKQNKFVFDNSHKLLFENSRNIIFNDFELFISKISHKILGE</sequence>
<dbReference type="OrthoDB" id="397978at2"/>
<dbReference type="RefSeq" id="WP_126118501.1">
    <property type="nucleotide sequence ID" value="NZ_CP101806.1"/>
</dbReference>
<keyword evidence="4" id="KW-1185">Reference proteome</keyword>
<evidence type="ECO:0000313" key="3">
    <source>
        <dbReference type="Proteomes" id="UP000280036"/>
    </source>
</evidence>
<dbReference type="AlphaFoldDB" id="A0A3P8MFC1"/>
<dbReference type="EMBL" id="CP101806">
    <property type="protein sequence ID" value="UUD34845.1"/>
    <property type="molecule type" value="Genomic_DNA"/>
</dbReference>
<proteinExistence type="predicted"/>
<protein>
    <submittedName>
        <fullName evidence="2">Uncharacterized protein</fullName>
    </submittedName>
</protein>
<dbReference type="Proteomes" id="UP000280036">
    <property type="component" value="Unassembled WGS sequence"/>
</dbReference>
<evidence type="ECO:0000313" key="1">
    <source>
        <dbReference type="EMBL" id="UUD34845.1"/>
    </source>
</evidence>
<gene>
    <name evidence="2" type="ORF">NCTC10126_00823</name>
    <name evidence="1" type="ORF">NPA07_03410</name>
</gene>